<evidence type="ECO:0000256" key="1">
    <source>
        <dbReference type="SAM" id="Phobius"/>
    </source>
</evidence>
<dbReference type="SUPFAM" id="SSF51261">
    <property type="entry name" value="Duplicated hybrid motif"/>
    <property type="match status" value="1"/>
</dbReference>
<dbReference type="Proteomes" id="UP001273505">
    <property type="component" value="Unassembled WGS sequence"/>
</dbReference>
<dbReference type="InterPro" id="IPR050570">
    <property type="entry name" value="Cell_wall_metabolism_enzyme"/>
</dbReference>
<name>A0ABU4RX70_9GAMM</name>
<protein>
    <submittedName>
        <fullName evidence="4">M23/M56 family metallopeptidase</fullName>
    </submittedName>
</protein>
<feature type="transmembrane region" description="Helical" evidence="1">
    <location>
        <begin position="43"/>
        <end position="61"/>
    </location>
</feature>
<feature type="transmembrane region" description="Helical" evidence="1">
    <location>
        <begin position="304"/>
        <end position="323"/>
    </location>
</feature>
<dbReference type="Gene3D" id="2.70.70.10">
    <property type="entry name" value="Glucose Permease (Domain IIA)"/>
    <property type="match status" value="1"/>
</dbReference>
<keyword evidence="1" id="KW-1133">Transmembrane helix</keyword>
<comment type="caution">
    <text evidence="4">The sequence shown here is derived from an EMBL/GenBank/DDBJ whole genome shotgun (WGS) entry which is preliminary data.</text>
</comment>
<keyword evidence="1" id="KW-0812">Transmembrane</keyword>
<dbReference type="RefSeq" id="WP_302722878.1">
    <property type="nucleotide sequence ID" value="NZ_JAULRU010000570.1"/>
</dbReference>
<dbReference type="InterPro" id="IPR008756">
    <property type="entry name" value="Peptidase_M56"/>
</dbReference>
<evidence type="ECO:0000313" key="5">
    <source>
        <dbReference type="Proteomes" id="UP001273505"/>
    </source>
</evidence>
<dbReference type="CDD" id="cd07341">
    <property type="entry name" value="M56_BlaR1_MecR1_like"/>
    <property type="match status" value="1"/>
</dbReference>
<reference evidence="4 5" key="1">
    <citation type="submission" date="2023-11" db="EMBL/GenBank/DDBJ databases">
        <title>Gilvimarinus fulvus sp. nov., isolated from the surface of Kelp.</title>
        <authorList>
            <person name="Sun Y.Y."/>
            <person name="Gong Y."/>
            <person name="Du Z.J."/>
        </authorList>
    </citation>
    <scope>NUCLEOTIDE SEQUENCE [LARGE SCALE GENOMIC DNA]</scope>
    <source>
        <strain evidence="4 5">SDUM040013</strain>
    </source>
</reference>
<keyword evidence="5" id="KW-1185">Reference proteome</keyword>
<evidence type="ECO:0000313" key="4">
    <source>
        <dbReference type="EMBL" id="MDX6849425.1"/>
    </source>
</evidence>
<organism evidence="4 5">
    <name type="scientific">Gilvimarinus gilvus</name>
    <dbReference type="NCBI Taxonomy" id="3058038"/>
    <lineage>
        <taxon>Bacteria</taxon>
        <taxon>Pseudomonadati</taxon>
        <taxon>Pseudomonadota</taxon>
        <taxon>Gammaproteobacteria</taxon>
        <taxon>Cellvibrionales</taxon>
        <taxon>Cellvibrionaceae</taxon>
        <taxon>Gilvimarinus</taxon>
    </lineage>
</organism>
<accession>A0ABU4RX70</accession>
<dbReference type="PANTHER" id="PTHR21666">
    <property type="entry name" value="PEPTIDASE-RELATED"/>
    <property type="match status" value="1"/>
</dbReference>
<dbReference type="Gene3D" id="3.30.2010.10">
    <property type="entry name" value="Metalloproteases ('zincins'), catalytic domain"/>
    <property type="match status" value="1"/>
</dbReference>
<proteinExistence type="predicted"/>
<dbReference type="PANTHER" id="PTHR21666:SF270">
    <property type="entry name" value="MUREIN HYDROLASE ACTIVATOR ENVC"/>
    <property type="match status" value="1"/>
</dbReference>
<dbReference type="Pfam" id="PF01551">
    <property type="entry name" value="Peptidase_M23"/>
    <property type="match status" value="1"/>
</dbReference>
<sequence>MNVAIDFLAGLTADLVLQWQVVAVWFIVLCPIAVLVQKRLPGLAAGLCWLVLLRALVPVGVGPAPWWGWHDATAVWAALPTLPHISMPVSVESPGANVQQWLAVALGLFLFLAWLLAASFLLWQYQRERYRLRRLAFGAADSASIWMKSTFAQLKKQFNVKYAQLVVTDLADYAYTIGSRRPVVVLPASMLNVEPELVEAVLAHELMHVKRRDDFKLRCLNYTRVACCYFPPLWFCARMIIQCNEKQCDRAVIWQSGIDRKRYARSLFAAAQLHALGSTAVMQLSPGELLVERMQSIYEPGALIVRSVWPVRLLIAAVVFVLFPAHAGMSGASSVRGLISPVPDARLSSGYGERFNPFVAGEVNFHHGVDLAAAQGDPVQSVGTGRVLKVGYDDVRGNYVVVGHAAGLTASYSHLQRSSVAVGDIVLQGQHLGAVGKTGRATGPHVHFELVQAGQAVNPADYIDFGRHEG</sequence>
<dbReference type="InterPro" id="IPR016047">
    <property type="entry name" value="M23ase_b-sheet_dom"/>
</dbReference>
<feature type="domain" description="Peptidase M56" evidence="3">
    <location>
        <begin position="100"/>
        <end position="276"/>
    </location>
</feature>
<dbReference type="EMBL" id="JAXAFO010000012">
    <property type="protein sequence ID" value="MDX6849425.1"/>
    <property type="molecule type" value="Genomic_DNA"/>
</dbReference>
<dbReference type="Pfam" id="PF05569">
    <property type="entry name" value="Peptidase_M56"/>
    <property type="match status" value="1"/>
</dbReference>
<feature type="transmembrane region" description="Helical" evidence="1">
    <location>
        <begin position="101"/>
        <end position="123"/>
    </location>
</feature>
<evidence type="ECO:0000259" key="3">
    <source>
        <dbReference type="Pfam" id="PF05569"/>
    </source>
</evidence>
<feature type="transmembrane region" description="Helical" evidence="1">
    <location>
        <begin position="16"/>
        <end position="36"/>
    </location>
</feature>
<dbReference type="InterPro" id="IPR011055">
    <property type="entry name" value="Dup_hybrid_motif"/>
</dbReference>
<feature type="domain" description="M23ase beta-sheet core" evidence="2">
    <location>
        <begin position="365"/>
        <end position="459"/>
    </location>
</feature>
<keyword evidence="1" id="KW-0472">Membrane</keyword>
<dbReference type="CDD" id="cd12797">
    <property type="entry name" value="M23_peptidase"/>
    <property type="match status" value="1"/>
</dbReference>
<gene>
    <name evidence="4" type="ORF">SCD92_08645</name>
</gene>
<evidence type="ECO:0000259" key="2">
    <source>
        <dbReference type="Pfam" id="PF01551"/>
    </source>
</evidence>